<dbReference type="EMBL" id="JAFCIX010000579">
    <property type="protein sequence ID" value="KAH6585723.1"/>
    <property type="molecule type" value="Genomic_DNA"/>
</dbReference>
<keyword evidence="9 11" id="KW-0472">Membrane</keyword>
<evidence type="ECO:0000256" key="4">
    <source>
        <dbReference type="ARBA" id="ARBA00011335"/>
    </source>
</evidence>
<evidence type="ECO:0000256" key="2">
    <source>
        <dbReference type="ARBA" id="ARBA00004590"/>
    </source>
</evidence>
<evidence type="ECO:0000256" key="11">
    <source>
        <dbReference type="RuleBase" id="RU362127"/>
    </source>
</evidence>
<feature type="transmembrane region" description="Helical" evidence="11">
    <location>
        <begin position="35"/>
        <end position="57"/>
    </location>
</feature>
<keyword evidence="13" id="KW-1185">Reference proteome</keyword>
<name>A0ABQ8ES74_9FUNG</name>
<dbReference type="Proteomes" id="UP001648503">
    <property type="component" value="Unassembled WGS sequence"/>
</dbReference>
<dbReference type="Pfam" id="PF08660">
    <property type="entry name" value="Alg14"/>
    <property type="match status" value="1"/>
</dbReference>
<evidence type="ECO:0000256" key="10">
    <source>
        <dbReference type="ARBA" id="ARBA00032062"/>
    </source>
</evidence>
<gene>
    <name evidence="11" type="primary">ALG14</name>
    <name evidence="12" type="ORF">BASA50_001058</name>
</gene>
<comment type="similarity">
    <text evidence="3 11">Belongs to the ALG14 family.</text>
</comment>
<protein>
    <recommendedName>
        <fullName evidence="5 11">UDP-N-acetylglucosamine transferase subunit ALG14</fullName>
    </recommendedName>
    <alternativeName>
        <fullName evidence="10 11">Asparagine-linked glycosylation protein 14</fullName>
    </alternativeName>
</protein>
<evidence type="ECO:0000313" key="12">
    <source>
        <dbReference type="EMBL" id="KAH6585723.1"/>
    </source>
</evidence>
<evidence type="ECO:0000313" key="13">
    <source>
        <dbReference type="Proteomes" id="UP001648503"/>
    </source>
</evidence>
<dbReference type="PANTHER" id="PTHR12154:SF4">
    <property type="entry name" value="UDP-N-ACETYLGLUCOSAMINE TRANSFERASE SUBUNIT ALG14 HOMOLOG"/>
    <property type="match status" value="1"/>
</dbReference>
<dbReference type="PANTHER" id="PTHR12154">
    <property type="entry name" value="GLYCOSYL TRANSFERASE-RELATED"/>
    <property type="match status" value="1"/>
</dbReference>
<dbReference type="InterPro" id="IPR013969">
    <property type="entry name" value="Oligosacch_biosynth_Alg14"/>
</dbReference>
<comment type="caution">
    <text evidence="12">The sequence shown here is derived from an EMBL/GenBank/DDBJ whole genome shotgun (WGS) entry which is preliminary data.</text>
</comment>
<comment type="subunit">
    <text evidence="4 11">Heterodimer with ALG13 to form a functional enzyme.</text>
</comment>
<evidence type="ECO:0000256" key="6">
    <source>
        <dbReference type="ARBA" id="ARBA00022692"/>
    </source>
</evidence>
<evidence type="ECO:0000256" key="1">
    <source>
        <dbReference type="ARBA" id="ARBA00004389"/>
    </source>
</evidence>
<accession>A0ABQ8ES74</accession>
<organism evidence="12 13">
    <name type="scientific">Batrachochytrium salamandrivorans</name>
    <dbReference type="NCBI Taxonomy" id="1357716"/>
    <lineage>
        <taxon>Eukaryota</taxon>
        <taxon>Fungi</taxon>
        <taxon>Fungi incertae sedis</taxon>
        <taxon>Chytridiomycota</taxon>
        <taxon>Chytridiomycota incertae sedis</taxon>
        <taxon>Chytridiomycetes</taxon>
        <taxon>Rhizophydiales</taxon>
        <taxon>Rhizophydiales incertae sedis</taxon>
        <taxon>Batrachochytrium</taxon>
    </lineage>
</organism>
<dbReference type="Gene3D" id="3.40.50.2000">
    <property type="entry name" value="Glycogen Phosphorylase B"/>
    <property type="match status" value="1"/>
</dbReference>
<keyword evidence="7 11" id="KW-0256">Endoplasmic reticulum</keyword>
<proteinExistence type="inferred from homology"/>
<keyword evidence="6 11" id="KW-0812">Transmembrane</keyword>
<reference evidence="12 13" key="1">
    <citation type="submission" date="2021-02" db="EMBL/GenBank/DDBJ databases">
        <title>Variation within the Batrachochytrium salamandrivorans European outbreak.</title>
        <authorList>
            <person name="Kelly M."/>
            <person name="Pasmans F."/>
            <person name="Shea T.P."/>
            <person name="Munoz J.F."/>
            <person name="Carranza S."/>
            <person name="Cuomo C.A."/>
            <person name="Martel A."/>
        </authorList>
    </citation>
    <scope>NUCLEOTIDE SEQUENCE [LARGE SCALE GENOMIC DNA]</scope>
    <source>
        <strain evidence="12 13">AMFP18/2</strain>
    </source>
</reference>
<evidence type="ECO:0000256" key="3">
    <source>
        <dbReference type="ARBA" id="ARBA00009731"/>
    </source>
</evidence>
<comment type="function">
    <text evidence="11">Involved in protein N-glycosylation. Essential for the second step of the dolichol-linked oligosaccharide pathway. Anchors the catalytic subunit ALG13 to the ER.</text>
</comment>
<dbReference type="SUPFAM" id="SSF53756">
    <property type="entry name" value="UDP-Glycosyltransferase/glycogen phosphorylase"/>
    <property type="match status" value="1"/>
</dbReference>
<evidence type="ECO:0000256" key="9">
    <source>
        <dbReference type="ARBA" id="ARBA00023136"/>
    </source>
</evidence>
<evidence type="ECO:0000256" key="7">
    <source>
        <dbReference type="ARBA" id="ARBA00022824"/>
    </source>
</evidence>
<comment type="subcellular location">
    <subcellularLocation>
        <location evidence="1 11">Endoplasmic reticulum membrane</location>
        <topology evidence="1 11">Single-pass membrane protein</topology>
    </subcellularLocation>
    <subcellularLocation>
        <location evidence="2">Nucleus membrane</location>
        <topology evidence="2">Single-pass membrane protein</topology>
    </subcellularLocation>
</comment>
<evidence type="ECO:0000256" key="5">
    <source>
        <dbReference type="ARBA" id="ARBA00017467"/>
    </source>
</evidence>
<keyword evidence="8 11" id="KW-1133">Transmembrane helix</keyword>
<sequence length="258" mass="29215">MRFFVTLFVIVILTILTILTRTTIGTTTILIGTTILITITTVMLFLFSLILVLLVLWKYFGLSRTSLASSTLKRICIVLGSGGHTMEMLTIIKDINHQIFTQRFYVIASSDQTSESKVHSYEQEIHQHQSTALDFKSPSQNYSVLWIPRSRELHQPWLSTTKSTLQAAWVSLTLLYSNPPDVILCNGPGTCVPMAVLAVWLRCMGIINTRVVYVESLARVQDLSLSGKILYRIVDQFVVQWPQLKMKYPNAVYVGRLV</sequence>
<evidence type="ECO:0000256" key="8">
    <source>
        <dbReference type="ARBA" id="ARBA00022989"/>
    </source>
</evidence>